<dbReference type="EMBL" id="BAABHC010000029">
    <property type="protein sequence ID" value="GAA4441842.1"/>
    <property type="molecule type" value="Genomic_DNA"/>
</dbReference>
<evidence type="ECO:0000256" key="2">
    <source>
        <dbReference type="SAM" id="Phobius"/>
    </source>
</evidence>
<dbReference type="InterPro" id="IPR024623">
    <property type="entry name" value="YtxH"/>
</dbReference>
<protein>
    <recommendedName>
        <fullName evidence="5">YtxH-like protein</fullName>
    </recommendedName>
</protein>
<keyword evidence="2" id="KW-0812">Transmembrane</keyword>
<proteinExistence type="predicted"/>
<feature type="compositionally biased region" description="Polar residues" evidence="1">
    <location>
        <begin position="12"/>
        <end position="25"/>
    </location>
</feature>
<evidence type="ECO:0000313" key="4">
    <source>
        <dbReference type="Proteomes" id="UP001500552"/>
    </source>
</evidence>
<evidence type="ECO:0000313" key="3">
    <source>
        <dbReference type="EMBL" id="GAA4441842.1"/>
    </source>
</evidence>
<accession>A0ABP8M1M8</accession>
<dbReference type="Pfam" id="PF12732">
    <property type="entry name" value="YtxH"/>
    <property type="match status" value="1"/>
</dbReference>
<sequence length="174" mass="18113">MKTDMECRSLGESRSNYTTNSSSAVRQMKQKDTSHKKSSGAAGGLTVGLLAGAAVGALAGVLLAPEKGAVTRRKVADSATKLGDQVSKGYSTGKEKASSWTDKLTKKGGMTNAHVNKAPDLPATDSSGRMATSLGGKVQNSPYTDTNKRSDQEVKNMINDPRNPSGPKGTSPIK</sequence>
<feature type="region of interest" description="Disordered" evidence="1">
    <location>
        <begin position="1"/>
        <end position="43"/>
    </location>
</feature>
<comment type="caution">
    <text evidence="3">The sequence shown here is derived from an EMBL/GenBank/DDBJ whole genome shotgun (WGS) entry which is preliminary data.</text>
</comment>
<feature type="transmembrane region" description="Helical" evidence="2">
    <location>
        <begin position="41"/>
        <end position="64"/>
    </location>
</feature>
<keyword evidence="2" id="KW-1133">Transmembrane helix</keyword>
<evidence type="ECO:0000256" key="1">
    <source>
        <dbReference type="SAM" id="MobiDB-lite"/>
    </source>
</evidence>
<keyword evidence="2" id="KW-0472">Membrane</keyword>
<name>A0ABP8M1M8_9BACT</name>
<reference evidence="4" key="1">
    <citation type="journal article" date="2019" name="Int. J. Syst. Evol. Microbiol.">
        <title>The Global Catalogue of Microorganisms (GCM) 10K type strain sequencing project: providing services to taxonomists for standard genome sequencing and annotation.</title>
        <authorList>
            <consortium name="The Broad Institute Genomics Platform"/>
            <consortium name="The Broad Institute Genome Sequencing Center for Infectious Disease"/>
            <person name="Wu L."/>
            <person name="Ma J."/>
        </authorList>
    </citation>
    <scope>NUCLEOTIDE SEQUENCE [LARGE SCALE GENOMIC DNA]</scope>
    <source>
        <strain evidence="4">JCM 17926</strain>
    </source>
</reference>
<evidence type="ECO:0008006" key="5">
    <source>
        <dbReference type="Google" id="ProtNLM"/>
    </source>
</evidence>
<dbReference type="Proteomes" id="UP001500552">
    <property type="component" value="Unassembled WGS sequence"/>
</dbReference>
<feature type="region of interest" description="Disordered" evidence="1">
    <location>
        <begin position="76"/>
        <end position="174"/>
    </location>
</feature>
<dbReference type="RefSeq" id="WP_345161819.1">
    <property type="nucleotide sequence ID" value="NZ_BAABHC010000029.1"/>
</dbReference>
<gene>
    <name evidence="3" type="ORF">GCM10023188_40850</name>
</gene>
<feature type="compositionally biased region" description="Basic and acidic residues" evidence="1">
    <location>
        <begin position="1"/>
        <end position="11"/>
    </location>
</feature>
<keyword evidence="4" id="KW-1185">Reference proteome</keyword>
<organism evidence="3 4">
    <name type="scientific">Pontibacter saemangeumensis</name>
    <dbReference type="NCBI Taxonomy" id="1084525"/>
    <lineage>
        <taxon>Bacteria</taxon>
        <taxon>Pseudomonadati</taxon>
        <taxon>Bacteroidota</taxon>
        <taxon>Cytophagia</taxon>
        <taxon>Cytophagales</taxon>
        <taxon>Hymenobacteraceae</taxon>
        <taxon>Pontibacter</taxon>
    </lineage>
</organism>